<feature type="non-terminal residue" evidence="1">
    <location>
        <position position="1"/>
    </location>
</feature>
<organism evidence="1">
    <name type="scientific">uncultured Gemmatimonadota bacterium</name>
    <dbReference type="NCBI Taxonomy" id="203437"/>
    <lineage>
        <taxon>Bacteria</taxon>
        <taxon>Pseudomonadati</taxon>
        <taxon>Gemmatimonadota</taxon>
        <taxon>environmental samples</taxon>
    </lineage>
</organism>
<dbReference type="EMBL" id="CADCTW010000236">
    <property type="protein sequence ID" value="CAA9369198.1"/>
    <property type="molecule type" value="Genomic_DNA"/>
</dbReference>
<protein>
    <submittedName>
        <fullName evidence="1">Uncharacterized protein</fullName>
    </submittedName>
</protein>
<dbReference type="AlphaFoldDB" id="A0A6J4MXK7"/>
<name>A0A6J4MXK7_9BACT</name>
<sequence>WDRWTPAGIAAARPPRGPMPGYCTTGVSMPRRRLFFGLRSKPRAPGRSAWCLVP</sequence>
<feature type="non-terminal residue" evidence="1">
    <location>
        <position position="54"/>
    </location>
</feature>
<gene>
    <name evidence="1" type="ORF">AVDCRST_MAG68-5318</name>
</gene>
<evidence type="ECO:0000313" key="1">
    <source>
        <dbReference type="EMBL" id="CAA9369198.1"/>
    </source>
</evidence>
<accession>A0A6J4MXK7</accession>
<proteinExistence type="predicted"/>
<reference evidence="1" key="1">
    <citation type="submission" date="2020-02" db="EMBL/GenBank/DDBJ databases">
        <authorList>
            <person name="Meier V. D."/>
        </authorList>
    </citation>
    <scope>NUCLEOTIDE SEQUENCE</scope>
    <source>
        <strain evidence="1">AVDCRST_MAG68</strain>
    </source>
</reference>